<evidence type="ECO:0000256" key="2">
    <source>
        <dbReference type="ARBA" id="ARBA00022670"/>
    </source>
</evidence>
<comment type="similarity">
    <text evidence="1">Belongs to the peptidase A1 family.</text>
</comment>
<accession>A0A8C7E2Q0</accession>
<protein>
    <recommendedName>
        <fullName evidence="7">Peptidase A1 domain-containing protein</fullName>
    </recommendedName>
</protein>
<dbReference type="OrthoDB" id="771136at2759"/>
<dbReference type="Ensembl" id="ENSNNAT00000020215.1">
    <property type="protein sequence ID" value="ENSNNAP00000019253.1"/>
    <property type="gene ID" value="ENSNNAG00000012862.1"/>
</dbReference>
<evidence type="ECO:0000313" key="8">
    <source>
        <dbReference type="Ensembl" id="ENSNNAP00000019253.1"/>
    </source>
</evidence>
<dbReference type="PANTHER" id="PTHR47966">
    <property type="entry name" value="BETA-SITE APP-CLEAVING ENZYME, ISOFORM A-RELATED"/>
    <property type="match status" value="1"/>
</dbReference>
<keyword evidence="6" id="KW-1015">Disulfide bond</keyword>
<keyword evidence="3" id="KW-0064">Aspartyl protease</keyword>
<feature type="domain" description="Peptidase A1" evidence="7">
    <location>
        <begin position="1"/>
        <end position="91"/>
    </location>
</feature>
<dbReference type="InterPro" id="IPR021109">
    <property type="entry name" value="Peptidase_aspartic_dom_sf"/>
</dbReference>
<evidence type="ECO:0000313" key="9">
    <source>
        <dbReference type="Proteomes" id="UP000694559"/>
    </source>
</evidence>
<keyword evidence="5" id="KW-0378">Hydrolase</keyword>
<evidence type="ECO:0000259" key="7">
    <source>
        <dbReference type="PROSITE" id="PS51767"/>
    </source>
</evidence>
<dbReference type="AlphaFoldDB" id="A0A8C7E2Q0"/>
<organism evidence="8 9">
    <name type="scientific">Naja naja</name>
    <name type="common">Indian cobra</name>
    <dbReference type="NCBI Taxonomy" id="35670"/>
    <lineage>
        <taxon>Eukaryota</taxon>
        <taxon>Metazoa</taxon>
        <taxon>Chordata</taxon>
        <taxon>Craniata</taxon>
        <taxon>Vertebrata</taxon>
        <taxon>Euteleostomi</taxon>
        <taxon>Lepidosauria</taxon>
        <taxon>Squamata</taxon>
        <taxon>Bifurcata</taxon>
        <taxon>Unidentata</taxon>
        <taxon>Episquamata</taxon>
        <taxon>Toxicofera</taxon>
        <taxon>Serpentes</taxon>
        <taxon>Colubroidea</taxon>
        <taxon>Elapidae</taxon>
        <taxon>Elapinae</taxon>
        <taxon>Naja</taxon>
    </lineage>
</organism>
<keyword evidence="4" id="KW-0222">Digestion</keyword>
<proteinExistence type="inferred from homology"/>
<evidence type="ECO:0000256" key="6">
    <source>
        <dbReference type="ARBA" id="ARBA00023157"/>
    </source>
</evidence>
<reference evidence="8" key="2">
    <citation type="submission" date="2025-09" db="UniProtKB">
        <authorList>
            <consortium name="Ensembl"/>
        </authorList>
    </citation>
    <scope>IDENTIFICATION</scope>
</reference>
<dbReference type="GO" id="GO:0004190">
    <property type="term" value="F:aspartic-type endopeptidase activity"/>
    <property type="evidence" value="ECO:0007669"/>
    <property type="project" value="UniProtKB-KW"/>
</dbReference>
<keyword evidence="2" id="KW-0645">Protease</keyword>
<dbReference type="PANTHER" id="PTHR47966:SF22">
    <property type="entry name" value="PEPSIN A-3-RELATED"/>
    <property type="match status" value="1"/>
</dbReference>
<dbReference type="PROSITE" id="PS00141">
    <property type="entry name" value="ASP_PROTEASE"/>
    <property type="match status" value="1"/>
</dbReference>
<sequence>FNGQSIACSGGCQAVVDTGTSLLAGPANSIAKIQNFIGGSQDSNGQYIVNCNAINELPDIVFTINGIQYPVPASAYIRQVRSVVFPKNYVK</sequence>
<evidence type="ECO:0000256" key="5">
    <source>
        <dbReference type="ARBA" id="ARBA00022801"/>
    </source>
</evidence>
<dbReference type="Pfam" id="PF00026">
    <property type="entry name" value="Asp"/>
    <property type="match status" value="1"/>
</dbReference>
<evidence type="ECO:0000256" key="4">
    <source>
        <dbReference type="ARBA" id="ARBA00022757"/>
    </source>
</evidence>
<evidence type="ECO:0000256" key="1">
    <source>
        <dbReference type="ARBA" id="ARBA00007447"/>
    </source>
</evidence>
<keyword evidence="9" id="KW-1185">Reference proteome</keyword>
<dbReference type="GO" id="GO:0006508">
    <property type="term" value="P:proteolysis"/>
    <property type="evidence" value="ECO:0007669"/>
    <property type="project" value="UniProtKB-KW"/>
</dbReference>
<dbReference type="Gene3D" id="2.40.70.10">
    <property type="entry name" value="Acid Proteases"/>
    <property type="match status" value="1"/>
</dbReference>
<dbReference type="OMA" id="TICAKHI"/>
<dbReference type="SUPFAM" id="SSF50630">
    <property type="entry name" value="Acid proteases"/>
    <property type="match status" value="1"/>
</dbReference>
<dbReference type="InterPro" id="IPR001969">
    <property type="entry name" value="Aspartic_peptidase_AS"/>
</dbReference>
<name>A0A8C7E2Q0_NAJNA</name>
<evidence type="ECO:0000256" key="3">
    <source>
        <dbReference type="ARBA" id="ARBA00022750"/>
    </source>
</evidence>
<dbReference type="InterPro" id="IPR033121">
    <property type="entry name" value="PEPTIDASE_A1"/>
</dbReference>
<dbReference type="Proteomes" id="UP000694559">
    <property type="component" value="Unplaced"/>
</dbReference>
<dbReference type="InterPro" id="IPR001461">
    <property type="entry name" value="Aspartic_peptidase_A1"/>
</dbReference>
<dbReference type="GO" id="GO:0007586">
    <property type="term" value="P:digestion"/>
    <property type="evidence" value="ECO:0007669"/>
    <property type="project" value="UniProtKB-KW"/>
</dbReference>
<reference evidence="8" key="1">
    <citation type="submission" date="2025-08" db="UniProtKB">
        <authorList>
            <consortium name="Ensembl"/>
        </authorList>
    </citation>
    <scope>IDENTIFICATION</scope>
</reference>
<dbReference type="PROSITE" id="PS51767">
    <property type="entry name" value="PEPTIDASE_A1"/>
    <property type="match status" value="1"/>
</dbReference>
<dbReference type="GeneTree" id="ENSGT00940000155036"/>